<evidence type="ECO:0000256" key="5">
    <source>
        <dbReference type="ARBA" id="ARBA00022792"/>
    </source>
</evidence>
<evidence type="ECO:0000256" key="2">
    <source>
        <dbReference type="ARBA" id="ARBA00004673"/>
    </source>
</evidence>
<dbReference type="EMBL" id="JAQQBS010001423">
    <property type="protein sequence ID" value="KAK0160712.1"/>
    <property type="molecule type" value="Genomic_DNA"/>
</dbReference>
<evidence type="ECO:0000256" key="11">
    <source>
        <dbReference type="RuleBase" id="RU004396"/>
    </source>
</evidence>
<dbReference type="PROSITE" id="PS01329">
    <property type="entry name" value="COX6A"/>
    <property type="match status" value="1"/>
</dbReference>
<keyword evidence="8" id="KW-0560">Oxidoreductase</keyword>
<keyword evidence="5 12" id="KW-0999">Mitochondrion inner membrane</keyword>
<dbReference type="PANTHER" id="PTHR11504">
    <property type="entry name" value="CYTOCHROME C OXIDASE POLYPEPTIDE VIA"/>
    <property type="match status" value="1"/>
</dbReference>
<dbReference type="Pfam" id="PF02046">
    <property type="entry name" value="COX6A"/>
    <property type="match status" value="1"/>
</dbReference>
<evidence type="ECO:0000256" key="9">
    <source>
        <dbReference type="ARBA" id="ARBA00023128"/>
    </source>
</evidence>
<evidence type="ECO:0000313" key="14">
    <source>
        <dbReference type="Proteomes" id="UP001168990"/>
    </source>
</evidence>
<dbReference type="InterPro" id="IPR001349">
    <property type="entry name" value="Cyt_c_oxidase_su6a"/>
</dbReference>
<name>A0AA39EZH8_9HYME</name>
<evidence type="ECO:0000313" key="13">
    <source>
        <dbReference type="EMBL" id="KAK0160712.1"/>
    </source>
</evidence>
<dbReference type="Proteomes" id="UP001168990">
    <property type="component" value="Unassembled WGS sequence"/>
</dbReference>
<organism evidence="13 14">
    <name type="scientific">Microctonus aethiopoides</name>
    <dbReference type="NCBI Taxonomy" id="144406"/>
    <lineage>
        <taxon>Eukaryota</taxon>
        <taxon>Metazoa</taxon>
        <taxon>Ecdysozoa</taxon>
        <taxon>Arthropoda</taxon>
        <taxon>Hexapoda</taxon>
        <taxon>Insecta</taxon>
        <taxon>Pterygota</taxon>
        <taxon>Neoptera</taxon>
        <taxon>Endopterygota</taxon>
        <taxon>Hymenoptera</taxon>
        <taxon>Apocrita</taxon>
        <taxon>Ichneumonoidea</taxon>
        <taxon>Braconidae</taxon>
        <taxon>Euphorinae</taxon>
        <taxon>Microctonus</taxon>
    </lineage>
</organism>
<dbReference type="SUPFAM" id="SSF81411">
    <property type="entry name" value="Mitochondrial cytochrome c oxidase subunit VIa"/>
    <property type="match status" value="1"/>
</dbReference>
<dbReference type="Gene3D" id="4.10.95.10">
    <property type="entry name" value="Cytochrome c oxidase, subunit VIa"/>
    <property type="match status" value="1"/>
</dbReference>
<comment type="caution">
    <text evidence="13">The sequence shown here is derived from an EMBL/GenBank/DDBJ whole genome shotgun (WGS) entry which is preliminary data.</text>
</comment>
<keyword evidence="14" id="KW-1185">Reference proteome</keyword>
<comment type="pathway">
    <text evidence="2">Energy metabolism; oxidative phosphorylation.</text>
</comment>
<dbReference type="InterPro" id="IPR018507">
    <property type="entry name" value="Cyt_c_oxidase_su6a_CS"/>
</dbReference>
<reference evidence="13" key="2">
    <citation type="submission" date="2023-03" db="EMBL/GenBank/DDBJ databases">
        <authorList>
            <person name="Inwood S.N."/>
            <person name="Skelly J.G."/>
            <person name="Guhlin J."/>
            <person name="Harrop T.W.R."/>
            <person name="Goldson S.G."/>
            <person name="Dearden P.K."/>
        </authorList>
    </citation>
    <scope>NUCLEOTIDE SEQUENCE</scope>
    <source>
        <strain evidence="13">Irish</strain>
        <tissue evidence="13">Whole body</tissue>
    </source>
</reference>
<sequence>MAARFSFGRIFSRQYATDMSFVPGYHNHSSDKSVRLWRNLTLFVALPTVALGMVNAYLLTQEEHKEKRPEYIPFEYMRIRTKPFPWGDGNHTFFHNPARNPIPGVGYEVDEE</sequence>
<dbReference type="InterPro" id="IPR036418">
    <property type="entry name" value="Cyt_c_oxidase_su6a_sf"/>
</dbReference>
<proteinExistence type="inferred from homology"/>
<keyword evidence="9 12" id="KW-0496">Mitochondrion</keyword>
<gene>
    <name evidence="13" type="ORF">PV328_008093</name>
</gene>
<dbReference type="GO" id="GO:0006123">
    <property type="term" value="P:mitochondrial electron transport, cytochrome c to oxygen"/>
    <property type="evidence" value="ECO:0007669"/>
    <property type="project" value="TreeGrafter"/>
</dbReference>
<evidence type="ECO:0000256" key="6">
    <source>
        <dbReference type="ARBA" id="ARBA00022946"/>
    </source>
</evidence>
<evidence type="ECO:0000256" key="7">
    <source>
        <dbReference type="ARBA" id="ARBA00022989"/>
    </source>
</evidence>
<accession>A0AA39EZH8</accession>
<evidence type="ECO:0000256" key="3">
    <source>
        <dbReference type="ARBA" id="ARBA00005553"/>
    </source>
</evidence>
<evidence type="ECO:0000256" key="10">
    <source>
        <dbReference type="ARBA" id="ARBA00023136"/>
    </source>
</evidence>
<dbReference type="GO" id="GO:0016491">
    <property type="term" value="F:oxidoreductase activity"/>
    <property type="evidence" value="ECO:0007669"/>
    <property type="project" value="UniProtKB-KW"/>
</dbReference>
<evidence type="ECO:0000256" key="8">
    <source>
        <dbReference type="ARBA" id="ARBA00023002"/>
    </source>
</evidence>
<dbReference type="AlphaFoldDB" id="A0AA39EZH8"/>
<keyword evidence="4" id="KW-0812">Transmembrane</keyword>
<dbReference type="PANTHER" id="PTHR11504:SF0">
    <property type="entry name" value="CYTOCHROME C OXIDASE SUBUNIT"/>
    <property type="match status" value="1"/>
</dbReference>
<keyword evidence="7" id="KW-1133">Transmembrane helix</keyword>
<keyword evidence="10 12" id="KW-0472">Membrane</keyword>
<comment type="subcellular location">
    <subcellularLocation>
        <location evidence="1">Mitochondrion inner membrane</location>
        <topology evidence="1">Single-pass membrane protein</topology>
    </subcellularLocation>
</comment>
<evidence type="ECO:0000256" key="12">
    <source>
        <dbReference type="RuleBase" id="RU004397"/>
    </source>
</evidence>
<evidence type="ECO:0000256" key="4">
    <source>
        <dbReference type="ARBA" id="ARBA00022692"/>
    </source>
</evidence>
<reference evidence="13" key="1">
    <citation type="journal article" date="2023" name="bioRxiv">
        <title>Scaffold-level genome assemblies of two parasitoid biocontrol wasps reveal the parthenogenesis mechanism and an associated novel virus.</title>
        <authorList>
            <person name="Inwood S."/>
            <person name="Skelly J."/>
            <person name="Guhlin J."/>
            <person name="Harrop T."/>
            <person name="Goldson S."/>
            <person name="Dearden P."/>
        </authorList>
    </citation>
    <scope>NUCLEOTIDE SEQUENCE</scope>
    <source>
        <strain evidence="13">Irish</strain>
        <tissue evidence="13">Whole body</tissue>
    </source>
</reference>
<dbReference type="GO" id="GO:0005743">
    <property type="term" value="C:mitochondrial inner membrane"/>
    <property type="evidence" value="ECO:0007669"/>
    <property type="project" value="UniProtKB-SubCell"/>
</dbReference>
<dbReference type="GO" id="GO:0030234">
    <property type="term" value="F:enzyme regulator activity"/>
    <property type="evidence" value="ECO:0007669"/>
    <property type="project" value="TreeGrafter"/>
</dbReference>
<dbReference type="FunFam" id="4.10.95.10:FF:000001">
    <property type="entry name" value="Cytochrome c oxidase subunit 6A, mitochondrial"/>
    <property type="match status" value="1"/>
</dbReference>
<protein>
    <recommendedName>
        <fullName evidence="12">Cytochrome c oxidase subunit</fullName>
    </recommendedName>
    <alternativeName>
        <fullName evidence="12">Cytochrome c oxidase polypeptide VIa</fullName>
    </alternativeName>
</protein>
<comment type="similarity">
    <text evidence="3 11">Belongs to the cytochrome c oxidase subunit 6A family.</text>
</comment>
<keyword evidence="6" id="KW-0809">Transit peptide</keyword>
<evidence type="ECO:0000256" key="1">
    <source>
        <dbReference type="ARBA" id="ARBA00004434"/>
    </source>
</evidence>